<name>A0A1B4PL39_BURCE</name>
<dbReference type="Gene3D" id="1.10.530.10">
    <property type="match status" value="1"/>
</dbReference>
<reference evidence="1 2" key="1">
    <citation type="submission" date="2015-12" db="EMBL/GenBank/DDBJ databases">
        <title>Diversity of Burkholderia near neighbor genomes.</title>
        <authorList>
            <person name="Sahl J."/>
            <person name="Wagner D."/>
            <person name="Keim P."/>
        </authorList>
    </citation>
    <scope>NUCLEOTIDE SEQUENCE [LARGE SCALE GENOMIC DNA]</scope>
    <source>
        <strain evidence="1 2">MSMB1184WGS</strain>
    </source>
</reference>
<dbReference type="RefSeq" id="WP_069269469.1">
    <property type="nucleotide sequence ID" value="NZ_CP013442.1"/>
</dbReference>
<gene>
    <name evidence="1" type="ORF">WT26_00555</name>
</gene>
<evidence type="ECO:0000313" key="2">
    <source>
        <dbReference type="Proteomes" id="UP000094776"/>
    </source>
</evidence>
<sequence>MIISPPFLPAAGLTSSAREVTDPMMDAVDQFELAHHGCYPIAEDRRWHCGAHLVPDEQYEPVRAIADGELVAYRVSQNAISDGQTDEQGNPLNCNNGFVLLKHTTDTGDGRTITFYSLYMHLLDIGTLARDRPRTTEPPANSSPTDLAEWLETDTGGVQAGHGKKVYRKDILGYMGCNHGYPHLHFEIFMTDEDFNAWFGETKLGDQHPTQPTSSDYWGHTYFVIPGGTTFLAAPPRQADSSHFPSQPGGALDANCTLYVEAWFHKGQRYMRAFLDPDGQGKLTLLTPEVVQDPCKDYEYNLYQRATDLYPTCPSDGYELIRFGRILSENPTLPENSRATYVAVPFDETGRMGYVDINQSAIVKLSDADFPFFMGWRKVDAANAPVDPRGLWEMNRLRQFVGDDAENLYLGNHDNATLNADEELAAYLQGSTAVRAQLKGFVCHATSEWDPANNDQRYGGLNEPDGYFGSRADTAPDGYSKFLDFLKKFQFLDQTPLAGGKKLWYFHPLAFIRHFRKCGWLSEKEMLQLIPLWVIRKPGSHNSSSLGVWESPNISVANSLIDMCGADLNRSLRKFKIDSPIRQACFFGNATQETGWFRYLTEGNRSDDAADLHKGWFGRGFLQLTNPNGDLGGGNNNYYKYFVFLGRNPLIPPGSQEMQWKNQIGRESFHASHSACAYWVWPGKSRPTKKNRDRPIVDSANKYADTACINERRLINTRSQVKVWYYNQSFVNCAASVNYPGATGKNPPNMNGLVDRSTAFINAVMVILDGAIFQDEAGEPRDWPENFIRREIL</sequence>
<dbReference type="InterPro" id="IPR023346">
    <property type="entry name" value="Lysozyme-like_dom_sf"/>
</dbReference>
<accession>A0A1B4PL39</accession>
<evidence type="ECO:0000313" key="1">
    <source>
        <dbReference type="EMBL" id="AOK14595.1"/>
    </source>
</evidence>
<dbReference type="Gene3D" id="2.70.70.10">
    <property type="entry name" value="Glucose Permease (Domain IIA)"/>
    <property type="match status" value="1"/>
</dbReference>
<dbReference type="InterPro" id="IPR011055">
    <property type="entry name" value="Dup_hybrid_motif"/>
</dbReference>
<organism evidence="1 2">
    <name type="scientific">Burkholderia cepacia</name>
    <name type="common">Pseudomonas cepacia</name>
    <dbReference type="NCBI Taxonomy" id="292"/>
    <lineage>
        <taxon>Bacteria</taxon>
        <taxon>Pseudomonadati</taxon>
        <taxon>Pseudomonadota</taxon>
        <taxon>Betaproteobacteria</taxon>
        <taxon>Burkholderiales</taxon>
        <taxon>Burkholderiaceae</taxon>
        <taxon>Burkholderia</taxon>
        <taxon>Burkholderia cepacia complex</taxon>
    </lineage>
</organism>
<dbReference type="Proteomes" id="UP000094776">
    <property type="component" value="Chromosome 3"/>
</dbReference>
<dbReference type="AlphaFoldDB" id="A0A1B4PL39"/>
<proteinExistence type="predicted"/>
<dbReference type="SUPFAM" id="SSF53955">
    <property type="entry name" value="Lysozyme-like"/>
    <property type="match status" value="1"/>
</dbReference>
<dbReference type="CDD" id="cd12797">
    <property type="entry name" value="M23_peptidase"/>
    <property type="match status" value="1"/>
</dbReference>
<dbReference type="EMBL" id="CP013442">
    <property type="protein sequence ID" value="AOK14595.1"/>
    <property type="molecule type" value="Genomic_DNA"/>
</dbReference>
<protein>
    <submittedName>
        <fullName evidence="1">Uncharacterized protein</fullName>
    </submittedName>
</protein>